<dbReference type="Pfam" id="PF15420">
    <property type="entry name" value="Abhydrolase_9_N"/>
    <property type="match status" value="1"/>
</dbReference>
<organism evidence="4 5">
    <name type="scientific">Aeromicrobium choanae</name>
    <dbReference type="NCBI Taxonomy" id="1736691"/>
    <lineage>
        <taxon>Bacteria</taxon>
        <taxon>Bacillati</taxon>
        <taxon>Actinomycetota</taxon>
        <taxon>Actinomycetes</taxon>
        <taxon>Propionibacteriales</taxon>
        <taxon>Nocardioidaceae</taxon>
        <taxon>Aeromicrobium</taxon>
    </lineage>
</organism>
<accession>A0A1T4YZT2</accession>
<reference evidence="5" key="1">
    <citation type="submission" date="2017-02" db="EMBL/GenBank/DDBJ databases">
        <authorList>
            <person name="Varghese N."/>
            <person name="Submissions S."/>
        </authorList>
    </citation>
    <scope>NUCLEOTIDE SEQUENCE [LARGE SCALE GENOMIC DNA]</scope>
    <source>
        <strain evidence="5">9H-4</strain>
    </source>
</reference>
<dbReference type="InterPro" id="IPR012037">
    <property type="entry name" value="Alpha/beta-hydrolase_fam"/>
</dbReference>
<dbReference type="InterPro" id="IPR027788">
    <property type="entry name" value="Alpha/beta-hydrolase_N_dom"/>
</dbReference>
<feature type="transmembrane region" description="Helical" evidence="1">
    <location>
        <begin position="76"/>
        <end position="96"/>
    </location>
</feature>
<feature type="transmembrane region" description="Helical" evidence="1">
    <location>
        <begin position="12"/>
        <end position="32"/>
    </location>
</feature>
<evidence type="ECO:0000259" key="3">
    <source>
        <dbReference type="Pfam" id="PF15420"/>
    </source>
</evidence>
<evidence type="ECO:0000313" key="5">
    <source>
        <dbReference type="Proteomes" id="UP000191040"/>
    </source>
</evidence>
<evidence type="ECO:0000259" key="2">
    <source>
        <dbReference type="Pfam" id="PF10081"/>
    </source>
</evidence>
<proteinExistence type="predicted"/>
<dbReference type="InterPro" id="IPR027787">
    <property type="entry name" value="Alpha/beta-hydrolase_catalytic"/>
</dbReference>
<gene>
    <name evidence="4" type="ORF">SAMN06295964_1624</name>
</gene>
<keyword evidence="1" id="KW-1133">Transmembrane helix</keyword>
<dbReference type="Proteomes" id="UP000191040">
    <property type="component" value="Chromosome I"/>
</dbReference>
<dbReference type="PIRSF" id="PIRSF007542">
    <property type="entry name" value="UCP007542"/>
    <property type="match status" value="1"/>
</dbReference>
<feature type="domain" description="Alpha/beta-hydrolase N-terminal" evidence="3">
    <location>
        <begin position="27"/>
        <end position="233"/>
    </location>
</feature>
<evidence type="ECO:0000256" key="1">
    <source>
        <dbReference type="SAM" id="Phobius"/>
    </source>
</evidence>
<protein>
    <submittedName>
        <fullName evidence="4">Uncharacterized membrane protein</fullName>
    </submittedName>
</protein>
<name>A0A1T4YZT2_9ACTN</name>
<keyword evidence="1" id="KW-0812">Transmembrane</keyword>
<feature type="domain" description="Alpha/beta-hydrolase catalytic" evidence="2">
    <location>
        <begin position="250"/>
        <end position="538"/>
    </location>
</feature>
<feature type="transmembrane region" description="Helical" evidence="1">
    <location>
        <begin position="157"/>
        <end position="178"/>
    </location>
</feature>
<evidence type="ECO:0000313" key="4">
    <source>
        <dbReference type="EMBL" id="SKB07272.1"/>
    </source>
</evidence>
<dbReference type="AlphaFoldDB" id="A0A1T4YZT2"/>
<dbReference type="STRING" id="1736691.SAMN06295964_1624"/>
<dbReference type="RefSeq" id="WP_078699684.1">
    <property type="nucleotide sequence ID" value="NZ_LT796768.1"/>
</dbReference>
<feature type="transmembrane region" description="Helical" evidence="1">
    <location>
        <begin position="38"/>
        <end position="64"/>
    </location>
</feature>
<dbReference type="EMBL" id="LT796768">
    <property type="protein sequence ID" value="SKB07272.1"/>
    <property type="molecule type" value="Genomic_DNA"/>
</dbReference>
<feature type="transmembrane region" description="Helical" evidence="1">
    <location>
        <begin position="116"/>
        <end position="137"/>
    </location>
</feature>
<keyword evidence="1" id="KW-0472">Membrane</keyword>
<dbReference type="Pfam" id="PF10081">
    <property type="entry name" value="Abhydrolase_9"/>
    <property type="match status" value="1"/>
</dbReference>
<sequence length="558" mass="60889">MHDRLREWIRLTLPGLIGAFAFALLSLTPSLLPRPALFQGLVTGVTAAIGYGLGVALAWVWRAFADREARQPGRRLWGWTIGVGLVALGIVDVLSVRQQDRVRELMGMGDASAWRLITVPVVAVLVFALLVAAGRGLRRLARWVSALLARRIGAQAARATGVVLVAVLTFFTLSGVVYDNAIAAVDSSFALGDQQVSSTLEPPTSALRSGSPESELAWEDLGRQGRRFVARGPSGEEIAAFTGRPALDPIRAYAGTAHAEDVEERARLAVEDLERAGGFDRANLLVAGTTGSGFIEPSASNSFEYLTDGDSAIVSMQYSHLPSWVSFLVDQRAARHAGRALFDAVYERWSTLPADERPRLYLFGESLGSFALETAFSGEADLRNRTSGGLFVGPPGFNALFTEFREQRDPGSREIEPIFRDGRTVRFTNDPWGPTIPLTRPWDGPHLLYLVHASDPITWWSPDLIWDKPDWLSEPRGSDVANAMRWYPIVTFWQTSADMAVGMAVPSGHGHDFVGEHVAAWASVLQPEGWTSADLRRLQQQIVDADAENAGVPPSLRD</sequence>
<keyword evidence="5" id="KW-1185">Reference proteome</keyword>
<dbReference type="OrthoDB" id="4397445at2"/>